<feature type="domain" description="PKD" evidence="1">
    <location>
        <begin position="479"/>
        <end position="524"/>
    </location>
</feature>
<proteinExistence type="predicted"/>
<dbReference type="Gene3D" id="2.60.40.10">
    <property type="entry name" value="Immunoglobulins"/>
    <property type="match status" value="7"/>
</dbReference>
<evidence type="ECO:0000313" key="3">
    <source>
        <dbReference type="Proteomes" id="UP000323930"/>
    </source>
</evidence>
<dbReference type="SMART" id="SM00089">
    <property type="entry name" value="PKD"/>
    <property type="match status" value="5"/>
</dbReference>
<feature type="domain" description="PKD" evidence="1">
    <location>
        <begin position="1309"/>
        <end position="1370"/>
    </location>
</feature>
<name>A0A5D0I4Q6_9FLAO</name>
<dbReference type="Pfam" id="PF19406">
    <property type="entry name" value="PKD_5"/>
    <property type="match status" value="1"/>
</dbReference>
<dbReference type="InterPro" id="IPR026341">
    <property type="entry name" value="T9SS_type_B"/>
</dbReference>
<dbReference type="PROSITE" id="PS50093">
    <property type="entry name" value="PKD"/>
    <property type="match status" value="5"/>
</dbReference>
<dbReference type="NCBIfam" id="TIGR04131">
    <property type="entry name" value="Bac_Flav_CTERM"/>
    <property type="match status" value="1"/>
</dbReference>
<dbReference type="Gene3D" id="2.60.40.740">
    <property type="match status" value="1"/>
</dbReference>
<dbReference type="RefSeq" id="WP_148541911.1">
    <property type="nucleotide sequence ID" value="NZ_VSDQ01000577.1"/>
</dbReference>
<keyword evidence="3" id="KW-1185">Reference proteome</keyword>
<dbReference type="Pfam" id="PF13585">
    <property type="entry name" value="CHU_C"/>
    <property type="match status" value="1"/>
</dbReference>
<dbReference type="Proteomes" id="UP000323930">
    <property type="component" value="Unassembled WGS sequence"/>
</dbReference>
<dbReference type="OrthoDB" id="7794186at2"/>
<comment type="caution">
    <text evidence="2">The sequence shown here is derived from an EMBL/GenBank/DDBJ whole genome shotgun (WGS) entry which is preliminary data.</text>
</comment>
<dbReference type="SUPFAM" id="SSF49299">
    <property type="entry name" value="PKD domain"/>
    <property type="match status" value="6"/>
</dbReference>
<sequence>MRKIFFLTCLFSTFLGIALFGLSNHFHLKNTNLIDFFKQENYAPSIDFTFTNDNTCSGTPITFTPTVTGDGPFSYNWDFGNGNTSTESNPTHTFINLGCGIQNNNVTLTVTDANNISSVINKFVTVQEKPSLDFINLNAPSNSNAPFEKCGDNNTDTEYTINVGNNSASSSCITSYNIDWGDGNSETNVTFPLMHTYMQLGSFNMTITGIGSSGCNNSITYVVKNSNNPIGALIAPGNTTNFCVPPQQMNFAIGSWALNPSDTNYFVNYGDGSTASYTQGQLESSIYYNAANPPASLDFPIPHTYTRFNCPGRSIVTLTISTSCGDTILTAGPVVILDVPTVGFTAPNIACANSSVSFNNTTIAGFTNDCSTQNVYTWDFGDGSPVSRQVNPNHVYSTPGNYTITLTAETPCGSGGSTSRTICVEPILQPGFTFGNACINSPFQITNTTDTSQSCGTETYTWDMISYSDSYCGEDPESWYFTSGTGRNSKDPVINFNTPGIYRLRLTTLNSCGVYRSITHTIHVKKPAEIELDPISDFCASATINPVGRVLETCSPSSEISYEWSFPGGSPSSSTSLNPGSIDYSASGSYTATFSVTNSCGTTSLSRTFTVDLVLSPIIEDKTQEMCSGDTFNIRPFNNSTDNVPSGTTYTWTTPVVSPAGAISGASAQSSPRSNISQRLVNTTNAAATVTYTVSPIAGSCPGPDFTVTITVYPIIDVDSNISASSCFESDDGAIDITISGGIPFSSGFPYTITWTGPNGYTSTDEDISNLEPGRYYLEIIGDDNGFCPYRNTFTVSEPGPFRFTGNNSGDISCFGENDGYINLNISGGNQPYNYTWTKDGVPFSFSGEDPQNLEPGDYTVSVTDANNCDPNPLIDSFTIEEPPLLQVSLVNTPDIIECYGDFTGAIEVTATGGRPFGGINYSWSWTGPNGYRSFQQNPTGIASGTYNLTVSDSSGCSANLSVFVDQNPQILLDYTVTHLTCYNDDTGSIVINGISGGIPPYEPLIWSNLGTGMRQDNLSAGTYTITVTDAINCTRIFPITINNAPVFEINPDVNDVSCYGESDGYIKLNLVGGEAPVTINWGDGASSGDERNNIGPGTYSVTVTDAKGCTIEDEFTIREPLELNLVGIVTDALDCDNINSGAIDLEIQGGTPPIAIRWNNGSRNEDLDNIPPDLYVATITDANGCTIEEAFEVKRFEPLEAPFDIQTIFNCDTREVEQIFTAQVEGGVPPYSLSWSNTASPFVTISGLNNEIMRTNENGLVILTVTDGLGCVKDFSLQVEKPVLDDARFSTSSFGNTTYGIYSIKDPILFTNEATGSIESIMWDFGDGNFSGEENPEHTYITPGIYTITQTVTYELGCVYTKTINLLIEKGYSLIMPNAFTPNNDTWNSFFAPQFIGLSGMKLDIYNTWGNIIYSEMSDDIEGWNGKINGAVAENGNYYYKFSAKTFYGDIVTAEGPLVLIK</sequence>
<accession>A0A5D0I4Q6</accession>
<dbReference type="InterPro" id="IPR035986">
    <property type="entry name" value="PKD_dom_sf"/>
</dbReference>
<dbReference type="EMBL" id="VSDQ01000577">
    <property type="protein sequence ID" value="TYA78676.1"/>
    <property type="molecule type" value="Genomic_DNA"/>
</dbReference>
<gene>
    <name evidence="2" type="ORF">FUA24_10005</name>
</gene>
<feature type="domain" description="PKD" evidence="1">
    <location>
        <begin position="552"/>
        <end position="618"/>
    </location>
</feature>
<dbReference type="InterPro" id="IPR025667">
    <property type="entry name" value="SprB_repeat"/>
</dbReference>
<dbReference type="InterPro" id="IPR000601">
    <property type="entry name" value="PKD_dom"/>
</dbReference>
<feature type="domain" description="PKD" evidence="1">
    <location>
        <begin position="376"/>
        <end position="425"/>
    </location>
</feature>
<organism evidence="2 3">
    <name type="scientific">Seonamhaeicola marinus</name>
    <dbReference type="NCBI Taxonomy" id="1912246"/>
    <lineage>
        <taxon>Bacteria</taxon>
        <taxon>Pseudomonadati</taxon>
        <taxon>Bacteroidota</taxon>
        <taxon>Flavobacteriia</taxon>
        <taxon>Flavobacteriales</taxon>
        <taxon>Flavobacteriaceae</taxon>
    </lineage>
</organism>
<protein>
    <submittedName>
        <fullName evidence="2">PKD domain-containing protein</fullName>
    </submittedName>
</protein>
<feature type="domain" description="PKD" evidence="1">
    <location>
        <begin position="44"/>
        <end position="98"/>
    </location>
</feature>
<evidence type="ECO:0000313" key="2">
    <source>
        <dbReference type="EMBL" id="TYA78676.1"/>
    </source>
</evidence>
<dbReference type="InterPro" id="IPR022409">
    <property type="entry name" value="PKD/Chitinase_dom"/>
</dbReference>
<dbReference type="InterPro" id="IPR013783">
    <property type="entry name" value="Ig-like_fold"/>
</dbReference>
<dbReference type="InterPro" id="IPR045828">
    <property type="entry name" value="PKD_Bacteroidetes"/>
</dbReference>
<evidence type="ECO:0000259" key="1">
    <source>
        <dbReference type="PROSITE" id="PS50093"/>
    </source>
</evidence>
<reference evidence="2 3" key="1">
    <citation type="submission" date="2019-08" db="EMBL/GenBank/DDBJ databases">
        <title>Seonamhaeicola sediminis sp. nov., isolated from marine sediment.</title>
        <authorList>
            <person name="Cao W.R."/>
        </authorList>
    </citation>
    <scope>NUCLEOTIDE SEQUENCE [LARGE SCALE GENOMIC DNA]</scope>
    <source>
        <strain evidence="2 3">B011</strain>
    </source>
</reference>
<dbReference type="Pfam" id="PF18911">
    <property type="entry name" value="PKD_4"/>
    <property type="match status" value="3"/>
</dbReference>
<dbReference type="CDD" id="cd00146">
    <property type="entry name" value="PKD"/>
    <property type="match status" value="3"/>
</dbReference>
<dbReference type="Pfam" id="PF13573">
    <property type="entry name" value="SprB"/>
    <property type="match status" value="4"/>
</dbReference>